<keyword evidence="1" id="KW-0732">Signal</keyword>
<accession>A0A2G5T910</accession>
<evidence type="ECO:0000259" key="2">
    <source>
        <dbReference type="Pfam" id="PF01579"/>
    </source>
</evidence>
<protein>
    <recommendedName>
        <fullName evidence="2">T20D4.11-like domain-containing protein</fullName>
    </recommendedName>
</protein>
<dbReference type="InterPro" id="IPR002542">
    <property type="entry name" value="T20D4.11-like_dom"/>
</dbReference>
<dbReference type="Proteomes" id="UP000230233">
    <property type="component" value="Chromosome V"/>
</dbReference>
<sequence length="344" mass="39366">MSPFLFLFVFCVVPISADLKECTAKEQIISQGKCARHVNDLMLLTEEQSGEVDVPLEVAKNISTTCETVTSCFGGLQCAEAQRNFKIYEQKCEKINFKSFGMMECMSKWFSEIEGKNLTCTGDFDYLSKDMKTKREAYTSGKSCFINFAEKNCSSNALEYLKNNYEKVLEILTEPSDNCKSLHNELMSKQCDALLLTMTSKMMTIKLANVFGSKKDAYSSLETLCSNIKDCYSGLCYYNQNTTDAVNEVCDEMMKEQTMKPKTYHACYMNIFVSSDTLDYDCVSALRAESENSHKTTEGKPKFMEDKECLRTVMEGECEKEAVSDFDFEWEKQQKYKQNSRNQY</sequence>
<dbReference type="OrthoDB" id="5870717at2759"/>
<dbReference type="AlphaFoldDB" id="A0A2G5T910"/>
<feature type="chain" id="PRO_5013552558" description="T20D4.11-like domain-containing protein" evidence="1">
    <location>
        <begin position="18"/>
        <end position="344"/>
    </location>
</feature>
<dbReference type="EMBL" id="PDUG01000005">
    <property type="protein sequence ID" value="PIC23669.1"/>
    <property type="molecule type" value="Genomic_DNA"/>
</dbReference>
<gene>
    <name evidence="3" type="primary">Cnig_chr_V.g17289</name>
    <name evidence="3" type="ORF">B9Z55_017289</name>
</gene>
<dbReference type="PANTHER" id="PTHR31897:SF2">
    <property type="entry name" value="DUF19 DOMAIN-CONTAINING PROTEIN"/>
    <property type="match status" value="1"/>
</dbReference>
<organism evidence="3 4">
    <name type="scientific">Caenorhabditis nigoni</name>
    <dbReference type="NCBI Taxonomy" id="1611254"/>
    <lineage>
        <taxon>Eukaryota</taxon>
        <taxon>Metazoa</taxon>
        <taxon>Ecdysozoa</taxon>
        <taxon>Nematoda</taxon>
        <taxon>Chromadorea</taxon>
        <taxon>Rhabditida</taxon>
        <taxon>Rhabditina</taxon>
        <taxon>Rhabditomorpha</taxon>
        <taxon>Rhabditoidea</taxon>
        <taxon>Rhabditidae</taxon>
        <taxon>Peloderinae</taxon>
        <taxon>Caenorhabditis</taxon>
    </lineage>
</organism>
<keyword evidence="4" id="KW-1185">Reference proteome</keyword>
<feature type="signal peptide" evidence="1">
    <location>
        <begin position="1"/>
        <end position="17"/>
    </location>
</feature>
<proteinExistence type="predicted"/>
<evidence type="ECO:0000313" key="3">
    <source>
        <dbReference type="EMBL" id="PIC23669.1"/>
    </source>
</evidence>
<name>A0A2G5T910_9PELO</name>
<feature type="domain" description="T20D4.11-like" evidence="2">
    <location>
        <begin position="22"/>
        <end position="179"/>
    </location>
</feature>
<evidence type="ECO:0000313" key="4">
    <source>
        <dbReference type="Proteomes" id="UP000230233"/>
    </source>
</evidence>
<dbReference type="Pfam" id="PF01579">
    <property type="entry name" value="DUF19"/>
    <property type="match status" value="1"/>
</dbReference>
<reference evidence="4" key="1">
    <citation type="submission" date="2017-10" db="EMBL/GenBank/DDBJ databases">
        <title>Rapid genome shrinkage in a self-fertile nematode reveals novel sperm competition proteins.</title>
        <authorList>
            <person name="Yin D."/>
            <person name="Schwarz E.M."/>
            <person name="Thomas C.G."/>
            <person name="Felde R.L."/>
            <person name="Korf I.F."/>
            <person name="Cutter A.D."/>
            <person name="Schartner C.M."/>
            <person name="Ralston E.J."/>
            <person name="Meyer B.J."/>
            <person name="Haag E.S."/>
        </authorList>
    </citation>
    <scope>NUCLEOTIDE SEQUENCE [LARGE SCALE GENOMIC DNA]</scope>
    <source>
        <strain evidence="4">JU1422</strain>
    </source>
</reference>
<evidence type="ECO:0000256" key="1">
    <source>
        <dbReference type="SAM" id="SignalP"/>
    </source>
</evidence>
<dbReference type="PANTHER" id="PTHR31897">
    <property type="entry name" value="PROTEIN CBG17011-RELATED"/>
    <property type="match status" value="1"/>
</dbReference>
<comment type="caution">
    <text evidence="3">The sequence shown here is derived from an EMBL/GenBank/DDBJ whole genome shotgun (WGS) entry which is preliminary data.</text>
</comment>